<dbReference type="Pfam" id="PF04002">
    <property type="entry name" value="RadC"/>
    <property type="match status" value="1"/>
</dbReference>
<gene>
    <name evidence="8" type="primary">radC</name>
    <name evidence="8" type="ORF">FJY86_00995</name>
</gene>
<evidence type="ECO:0000256" key="2">
    <source>
        <dbReference type="ARBA" id="ARBA00022723"/>
    </source>
</evidence>
<dbReference type="PANTHER" id="PTHR30471">
    <property type="entry name" value="DNA REPAIR PROTEIN RADC"/>
    <property type="match status" value="1"/>
</dbReference>
<evidence type="ECO:0000313" key="8">
    <source>
        <dbReference type="EMBL" id="MBM3281903.1"/>
    </source>
</evidence>
<evidence type="ECO:0000256" key="4">
    <source>
        <dbReference type="ARBA" id="ARBA00022833"/>
    </source>
</evidence>
<evidence type="ECO:0000259" key="7">
    <source>
        <dbReference type="PROSITE" id="PS50249"/>
    </source>
</evidence>
<dbReference type="Proteomes" id="UP000774699">
    <property type="component" value="Unassembled WGS sequence"/>
</dbReference>
<comment type="caution">
    <text evidence="8">The sequence shown here is derived from an EMBL/GenBank/DDBJ whole genome shotgun (WGS) entry which is preliminary data.</text>
</comment>
<keyword evidence="4" id="KW-0862">Zinc</keyword>
<proteinExistence type="inferred from homology"/>
<keyword evidence="5" id="KW-0482">Metalloprotease</keyword>
<dbReference type="InterPro" id="IPR025657">
    <property type="entry name" value="RadC_JAB"/>
</dbReference>
<dbReference type="InterPro" id="IPR037518">
    <property type="entry name" value="MPN"/>
</dbReference>
<reference evidence="8" key="1">
    <citation type="submission" date="2019-03" db="EMBL/GenBank/DDBJ databases">
        <title>Lake Tanganyika Metagenome-Assembled Genomes (MAGs).</title>
        <authorList>
            <person name="Tran P."/>
        </authorList>
    </citation>
    <scope>NUCLEOTIDE SEQUENCE</scope>
    <source>
        <strain evidence="8">M_DeepCast_50m_m2_156</strain>
    </source>
</reference>
<evidence type="ECO:0000256" key="3">
    <source>
        <dbReference type="ARBA" id="ARBA00022801"/>
    </source>
</evidence>
<keyword evidence="3" id="KW-0378">Hydrolase</keyword>
<name>A0A8T4C5Z2_9ARCH</name>
<feature type="domain" description="MPN" evidence="7">
    <location>
        <begin position="95"/>
        <end position="221"/>
    </location>
</feature>
<dbReference type="Pfam" id="PF20582">
    <property type="entry name" value="UPF0758_N"/>
    <property type="match status" value="1"/>
</dbReference>
<dbReference type="GO" id="GO:0046872">
    <property type="term" value="F:metal ion binding"/>
    <property type="evidence" value="ECO:0007669"/>
    <property type="project" value="UniProtKB-KW"/>
</dbReference>
<dbReference type="GO" id="GO:0008237">
    <property type="term" value="F:metallopeptidase activity"/>
    <property type="evidence" value="ECO:0007669"/>
    <property type="project" value="UniProtKB-KW"/>
</dbReference>
<evidence type="ECO:0000256" key="5">
    <source>
        <dbReference type="ARBA" id="ARBA00023049"/>
    </source>
</evidence>
<sequence>MKISLIPVHLRPRERAWMNGVAHLSDVELVAIILRSGRKGKSAIEQAQDVLSSCDGDLSVLKNRDLAGLVKNGLGKVQAIELHASLELGSRIHYVNHEPVFMEDAVVSISSRLRHASNELFFLVCLDMRGTCMGAPILLSEGTRFRVHVDAREVLSKALQRGAGKIVIMHNHPSQIAQPSPADIILTKQILEASKWIDIELVDHVIVTREELFSMRANGMLD</sequence>
<keyword evidence="2" id="KW-0479">Metal-binding</keyword>
<dbReference type="GO" id="GO:0006508">
    <property type="term" value="P:proteolysis"/>
    <property type="evidence" value="ECO:0007669"/>
    <property type="project" value="UniProtKB-KW"/>
</dbReference>
<evidence type="ECO:0000313" key="9">
    <source>
        <dbReference type="Proteomes" id="UP000774699"/>
    </source>
</evidence>
<evidence type="ECO:0000256" key="6">
    <source>
        <dbReference type="RuleBase" id="RU003797"/>
    </source>
</evidence>
<dbReference type="NCBIfam" id="TIGR00608">
    <property type="entry name" value="radc"/>
    <property type="match status" value="1"/>
</dbReference>
<dbReference type="AlphaFoldDB" id="A0A8T4C5Z2"/>
<comment type="similarity">
    <text evidence="6">Belongs to the UPF0758 family.</text>
</comment>
<evidence type="ECO:0000256" key="1">
    <source>
        <dbReference type="ARBA" id="ARBA00022670"/>
    </source>
</evidence>
<dbReference type="InterPro" id="IPR046778">
    <property type="entry name" value="UPF0758_N"/>
</dbReference>
<organism evidence="8 9">
    <name type="scientific">Candidatus Iainarchaeum sp</name>
    <dbReference type="NCBI Taxonomy" id="3101447"/>
    <lineage>
        <taxon>Archaea</taxon>
        <taxon>Candidatus Iainarchaeota</taxon>
        <taxon>Candidatus Iainarchaeia</taxon>
        <taxon>Candidatus Iainarchaeales</taxon>
        <taxon>Candidatus Iainarchaeaceae</taxon>
        <taxon>Candidatus Iainarchaeum</taxon>
    </lineage>
</organism>
<accession>A0A8T4C5Z2</accession>
<protein>
    <submittedName>
        <fullName evidence="8">DNA repair protein RadC</fullName>
    </submittedName>
</protein>
<dbReference type="Gene3D" id="3.40.140.10">
    <property type="entry name" value="Cytidine Deaminase, domain 2"/>
    <property type="match status" value="1"/>
</dbReference>
<dbReference type="PROSITE" id="PS50249">
    <property type="entry name" value="MPN"/>
    <property type="match status" value="1"/>
</dbReference>
<dbReference type="PANTHER" id="PTHR30471:SF3">
    <property type="entry name" value="UPF0758 PROTEIN YEES-RELATED"/>
    <property type="match status" value="1"/>
</dbReference>
<dbReference type="EMBL" id="VGJJ01000004">
    <property type="protein sequence ID" value="MBM3281903.1"/>
    <property type="molecule type" value="Genomic_DNA"/>
</dbReference>
<dbReference type="InterPro" id="IPR001405">
    <property type="entry name" value="UPF0758"/>
</dbReference>
<keyword evidence="1" id="KW-0645">Protease</keyword>